<evidence type="ECO:0000313" key="1">
    <source>
        <dbReference type="EMBL" id="EKC33998.1"/>
    </source>
</evidence>
<accession>K1QJP0</accession>
<protein>
    <submittedName>
        <fullName evidence="1">Uncharacterized protein</fullName>
    </submittedName>
</protein>
<proteinExistence type="predicted"/>
<reference evidence="1" key="1">
    <citation type="journal article" date="2012" name="Nature">
        <title>The oyster genome reveals stress adaptation and complexity of shell formation.</title>
        <authorList>
            <person name="Zhang G."/>
            <person name="Fang X."/>
            <person name="Guo X."/>
            <person name="Li L."/>
            <person name="Luo R."/>
            <person name="Xu F."/>
            <person name="Yang P."/>
            <person name="Zhang L."/>
            <person name="Wang X."/>
            <person name="Qi H."/>
            <person name="Xiong Z."/>
            <person name="Que H."/>
            <person name="Xie Y."/>
            <person name="Holland P.W."/>
            <person name="Paps J."/>
            <person name="Zhu Y."/>
            <person name="Wu F."/>
            <person name="Chen Y."/>
            <person name="Wang J."/>
            <person name="Peng C."/>
            <person name="Meng J."/>
            <person name="Yang L."/>
            <person name="Liu J."/>
            <person name="Wen B."/>
            <person name="Zhang N."/>
            <person name="Huang Z."/>
            <person name="Zhu Q."/>
            <person name="Feng Y."/>
            <person name="Mount A."/>
            <person name="Hedgecock D."/>
            <person name="Xu Z."/>
            <person name="Liu Y."/>
            <person name="Domazet-Loso T."/>
            <person name="Du Y."/>
            <person name="Sun X."/>
            <person name="Zhang S."/>
            <person name="Liu B."/>
            <person name="Cheng P."/>
            <person name="Jiang X."/>
            <person name="Li J."/>
            <person name="Fan D."/>
            <person name="Wang W."/>
            <person name="Fu W."/>
            <person name="Wang T."/>
            <person name="Wang B."/>
            <person name="Zhang J."/>
            <person name="Peng Z."/>
            <person name="Li Y."/>
            <person name="Li N."/>
            <person name="Wang J."/>
            <person name="Chen M."/>
            <person name="He Y."/>
            <person name="Tan F."/>
            <person name="Song X."/>
            <person name="Zheng Q."/>
            <person name="Huang R."/>
            <person name="Yang H."/>
            <person name="Du X."/>
            <person name="Chen L."/>
            <person name="Yang M."/>
            <person name="Gaffney P.M."/>
            <person name="Wang S."/>
            <person name="Luo L."/>
            <person name="She Z."/>
            <person name="Ming Y."/>
            <person name="Huang W."/>
            <person name="Zhang S."/>
            <person name="Huang B."/>
            <person name="Zhang Y."/>
            <person name="Qu T."/>
            <person name="Ni P."/>
            <person name="Miao G."/>
            <person name="Wang J."/>
            <person name="Wang Q."/>
            <person name="Steinberg C.E."/>
            <person name="Wang H."/>
            <person name="Li N."/>
            <person name="Qian L."/>
            <person name="Zhang G."/>
            <person name="Li Y."/>
            <person name="Yang H."/>
            <person name="Liu X."/>
            <person name="Wang J."/>
            <person name="Yin Y."/>
            <person name="Wang J."/>
        </authorList>
    </citation>
    <scope>NUCLEOTIDE SEQUENCE [LARGE SCALE GENOMIC DNA]</scope>
    <source>
        <strain evidence="1">05x7-T-G4-1.051#20</strain>
    </source>
</reference>
<sequence>MKKENKGNNLTNIVTEDGFVIIGVIGEFTAEDLLLFPEGKAIKEYTNKSPSEAVPVLCFQNNLPLQPALEVCHKEGACHLILVKPVQDVADKADDSLIIVDRNKEKILEAITRSDVEAYSMPTSSLLKVFVQKSTDEKELQNDLKKLNPKFFTKCRLQIGKIIFSKQNTGSLVKQYDDDRDIASLTLQNKLKLLVRPNQKSKE</sequence>
<name>K1QJP0_MAGGI</name>
<dbReference type="HOGENOM" id="CLU_1350076_0_0_1"/>
<gene>
    <name evidence="1" type="ORF">CGI_10005357</name>
</gene>
<dbReference type="InParanoid" id="K1QJP0"/>
<dbReference type="EMBL" id="JH818293">
    <property type="protein sequence ID" value="EKC33998.1"/>
    <property type="molecule type" value="Genomic_DNA"/>
</dbReference>
<organism evidence="1">
    <name type="scientific">Magallana gigas</name>
    <name type="common">Pacific oyster</name>
    <name type="synonym">Crassostrea gigas</name>
    <dbReference type="NCBI Taxonomy" id="29159"/>
    <lineage>
        <taxon>Eukaryota</taxon>
        <taxon>Metazoa</taxon>
        <taxon>Spiralia</taxon>
        <taxon>Lophotrochozoa</taxon>
        <taxon>Mollusca</taxon>
        <taxon>Bivalvia</taxon>
        <taxon>Autobranchia</taxon>
        <taxon>Pteriomorphia</taxon>
        <taxon>Ostreida</taxon>
        <taxon>Ostreoidea</taxon>
        <taxon>Ostreidae</taxon>
        <taxon>Magallana</taxon>
    </lineage>
</organism>
<dbReference type="AlphaFoldDB" id="K1QJP0"/>